<dbReference type="PANTHER" id="PTHR13767:SF2">
    <property type="entry name" value="PSEUDOURIDYLATE SYNTHASE TRUB1"/>
    <property type="match status" value="1"/>
</dbReference>
<dbReference type="NCBIfam" id="TIGR00431">
    <property type="entry name" value="TruB"/>
    <property type="match status" value="1"/>
</dbReference>
<dbReference type="Pfam" id="PF09157">
    <property type="entry name" value="TruB-C_2"/>
    <property type="match status" value="1"/>
</dbReference>
<evidence type="ECO:0000256" key="3">
    <source>
        <dbReference type="ARBA" id="ARBA00022694"/>
    </source>
</evidence>
<accession>A0A098TIP1</accession>
<reference evidence="8 9" key="1">
    <citation type="journal article" date="2014" name="Mol. Ecol.">
        <title>Evolution of Synechococcus.</title>
        <authorList>
            <person name="Dvorak P."/>
            <person name="Casamatta D."/>
            <person name="Hasler P."/>
            <person name="Poulickova A."/>
            <person name="Ondrej V."/>
            <person name="Sanges R."/>
        </authorList>
    </citation>
    <scope>NUCLEOTIDE SEQUENCE [LARGE SCALE GENOMIC DNA]</scope>
    <source>
        <strain evidence="8 9">CAUP A 1101</strain>
    </source>
</reference>
<dbReference type="CDD" id="cd02573">
    <property type="entry name" value="PseudoU_synth_EcTruB"/>
    <property type="match status" value="1"/>
</dbReference>
<comment type="caution">
    <text evidence="8">The sequence shown here is derived from an EMBL/GenBank/DDBJ whole genome shotgun (WGS) entry which is preliminary data.</text>
</comment>
<dbReference type="GO" id="GO:0160148">
    <property type="term" value="F:tRNA pseudouridine(55) synthase activity"/>
    <property type="evidence" value="ECO:0007669"/>
    <property type="project" value="UniProtKB-EC"/>
</dbReference>
<gene>
    <name evidence="5 8" type="primary">truB</name>
    <name evidence="8" type="ORF">DO97_15055</name>
</gene>
<dbReference type="InterPro" id="IPR020103">
    <property type="entry name" value="PsdUridine_synth_cat_dom_sf"/>
</dbReference>
<keyword evidence="4 5" id="KW-0413">Isomerase</keyword>
<dbReference type="Gene3D" id="3.30.2350.10">
    <property type="entry name" value="Pseudouridine synthase"/>
    <property type="match status" value="1"/>
</dbReference>
<evidence type="ECO:0000256" key="5">
    <source>
        <dbReference type="HAMAP-Rule" id="MF_01080"/>
    </source>
</evidence>
<evidence type="ECO:0000256" key="1">
    <source>
        <dbReference type="ARBA" id="ARBA00000385"/>
    </source>
</evidence>
<dbReference type="GO" id="GO:1990481">
    <property type="term" value="P:mRNA pseudouridine synthesis"/>
    <property type="evidence" value="ECO:0007669"/>
    <property type="project" value="TreeGrafter"/>
</dbReference>
<dbReference type="GO" id="GO:0031119">
    <property type="term" value="P:tRNA pseudouridine synthesis"/>
    <property type="evidence" value="ECO:0007669"/>
    <property type="project" value="UniProtKB-UniRule"/>
</dbReference>
<keyword evidence="9" id="KW-1185">Reference proteome</keyword>
<dbReference type="InterPro" id="IPR002501">
    <property type="entry name" value="PsdUridine_synth_N"/>
</dbReference>
<dbReference type="Pfam" id="PF01509">
    <property type="entry name" value="TruB_N"/>
    <property type="match status" value="1"/>
</dbReference>
<dbReference type="SUPFAM" id="SSF55120">
    <property type="entry name" value="Pseudouridine synthase"/>
    <property type="match status" value="1"/>
</dbReference>
<feature type="domain" description="tRNA pseudouridine synthase II TruB subfamily 1 C-terminal" evidence="7">
    <location>
        <begin position="234"/>
        <end position="282"/>
    </location>
</feature>
<dbReference type="InterPro" id="IPR014780">
    <property type="entry name" value="tRNA_psdUridine_synth_TruB"/>
</dbReference>
<comment type="similarity">
    <text evidence="2 5">Belongs to the pseudouridine synthase TruB family. Type 1 subfamily.</text>
</comment>
<dbReference type="PANTHER" id="PTHR13767">
    <property type="entry name" value="TRNA-PSEUDOURIDINE SYNTHASE"/>
    <property type="match status" value="1"/>
</dbReference>
<protein>
    <recommendedName>
        <fullName evidence="5">tRNA pseudouridine synthase B</fullName>
        <ecNumber evidence="5">5.4.99.25</ecNumber>
    </recommendedName>
    <alternativeName>
        <fullName evidence="5">tRNA pseudouridine(55) synthase</fullName>
        <shortName evidence="5">Psi55 synthase</shortName>
    </alternativeName>
    <alternativeName>
        <fullName evidence="5">tRNA pseudouridylate synthase</fullName>
    </alternativeName>
    <alternativeName>
        <fullName evidence="5">tRNA-uridine isomerase</fullName>
    </alternativeName>
</protein>
<dbReference type="HAMAP" id="MF_01080">
    <property type="entry name" value="TruB_bact"/>
    <property type="match status" value="1"/>
</dbReference>
<comment type="function">
    <text evidence="5">Responsible for synthesis of pseudouridine from uracil-55 in the psi GC loop of transfer RNAs.</text>
</comment>
<dbReference type="OrthoDB" id="9802309at2"/>
<dbReference type="GO" id="GO:0003723">
    <property type="term" value="F:RNA binding"/>
    <property type="evidence" value="ECO:0007669"/>
    <property type="project" value="InterPro"/>
</dbReference>
<evidence type="ECO:0000259" key="7">
    <source>
        <dbReference type="Pfam" id="PF09157"/>
    </source>
</evidence>
<comment type="catalytic activity">
    <reaction evidence="1 5">
        <text>uridine(55) in tRNA = pseudouridine(55) in tRNA</text>
        <dbReference type="Rhea" id="RHEA:42532"/>
        <dbReference type="Rhea" id="RHEA-COMP:10101"/>
        <dbReference type="Rhea" id="RHEA-COMP:10102"/>
        <dbReference type="ChEBI" id="CHEBI:65314"/>
        <dbReference type="ChEBI" id="CHEBI:65315"/>
        <dbReference type="EC" id="5.4.99.25"/>
    </reaction>
</comment>
<evidence type="ECO:0000259" key="6">
    <source>
        <dbReference type="Pfam" id="PF01509"/>
    </source>
</evidence>
<feature type="domain" description="Pseudouridine synthase II N-terminal" evidence="6">
    <location>
        <begin position="23"/>
        <end position="173"/>
    </location>
</feature>
<dbReference type="Proteomes" id="UP000030170">
    <property type="component" value="Unassembled WGS sequence"/>
</dbReference>
<feature type="active site" description="Nucleophile" evidence="5">
    <location>
        <position position="38"/>
    </location>
</feature>
<evidence type="ECO:0000313" key="8">
    <source>
        <dbReference type="EMBL" id="KGF71852.1"/>
    </source>
</evidence>
<dbReference type="STRING" id="1497020.DO97_15055"/>
<dbReference type="InterPro" id="IPR015240">
    <property type="entry name" value="tRNA_sdUridine_synth_fam1_C"/>
</dbReference>
<evidence type="ECO:0000256" key="2">
    <source>
        <dbReference type="ARBA" id="ARBA00005642"/>
    </source>
</evidence>
<keyword evidence="3 5" id="KW-0819">tRNA processing</keyword>
<dbReference type="AlphaFoldDB" id="A0A098TIP1"/>
<proteinExistence type="inferred from homology"/>
<evidence type="ECO:0000313" key="9">
    <source>
        <dbReference type="Proteomes" id="UP000030170"/>
    </source>
</evidence>
<sequence>MQGFLNLNKPAGLTSHDCVAKVRKLLHMKRVGHAGTLDPAAVGVLPIALGTTTRLLQFLQPGKAYRATLRLGQRTTTDDLEGETCFLEPAAHLDLNQVTTALEGFVGKIQQIPPAYSAIQVEGKRLYQRAMAGEVLEVPPRTVEIFRIEILDWRPGKFPELEVAIACGSGTYIRAIARDLGLALATGGTLVHLIRTESSGFPLAESLTLEALAIQVQQGEFYPLSPESALGHLPRLQLADDLAQRWCYGQRLTWNPADTGGEGTDYWRIYDLAGHFLGVGQQGNVAGEQQLLPKVVLHP</sequence>
<name>A0A098TIP1_9CYAN</name>
<organism evidence="8 9">
    <name type="scientific">Neosynechococcus sphagnicola sy1</name>
    <dbReference type="NCBI Taxonomy" id="1497020"/>
    <lineage>
        <taxon>Bacteria</taxon>
        <taxon>Bacillati</taxon>
        <taxon>Cyanobacteriota</taxon>
        <taxon>Cyanophyceae</taxon>
        <taxon>Neosynechococcales</taxon>
        <taxon>Neosynechococcaceae</taxon>
        <taxon>Neosynechococcus</taxon>
    </lineage>
</organism>
<dbReference type="EC" id="5.4.99.25" evidence="5"/>
<dbReference type="EMBL" id="JJML01000047">
    <property type="protein sequence ID" value="KGF71852.1"/>
    <property type="molecule type" value="Genomic_DNA"/>
</dbReference>
<evidence type="ECO:0000256" key="4">
    <source>
        <dbReference type="ARBA" id="ARBA00023235"/>
    </source>
</evidence>